<organism evidence="1 2">
    <name type="scientific">Schistosoma japonicum</name>
    <name type="common">Blood fluke</name>
    <dbReference type="NCBI Taxonomy" id="6182"/>
    <lineage>
        <taxon>Eukaryota</taxon>
        <taxon>Metazoa</taxon>
        <taxon>Spiralia</taxon>
        <taxon>Lophotrochozoa</taxon>
        <taxon>Platyhelminthes</taxon>
        <taxon>Trematoda</taxon>
        <taxon>Digenea</taxon>
        <taxon>Strigeidida</taxon>
        <taxon>Schistosomatoidea</taxon>
        <taxon>Schistosomatidae</taxon>
        <taxon>Schistosoma</taxon>
    </lineage>
</organism>
<dbReference type="Proteomes" id="UP000311919">
    <property type="component" value="Unassembled WGS sequence"/>
</dbReference>
<proteinExistence type="predicted"/>
<reference evidence="1 2" key="1">
    <citation type="submission" date="2019-03" db="EMBL/GenBank/DDBJ databases">
        <title>An improved genome assembly of the fluke Schistosoma japonicum.</title>
        <authorList>
            <person name="Hu W."/>
            <person name="Luo F."/>
            <person name="Yin M."/>
            <person name="Mo X."/>
            <person name="Sun C."/>
            <person name="Wu Q."/>
            <person name="Zhu B."/>
            <person name="Xiang M."/>
            <person name="Wang J."/>
            <person name="Wang Y."/>
            <person name="Zhang T."/>
            <person name="Xu B."/>
            <person name="Zheng H."/>
            <person name="Feng Z."/>
        </authorList>
    </citation>
    <scope>NUCLEOTIDE SEQUENCE [LARGE SCALE GENOMIC DNA]</scope>
    <source>
        <strain evidence="1">HuSjv2</strain>
        <tissue evidence="1">Worms</tissue>
    </source>
</reference>
<dbReference type="EMBL" id="SKCS01000087">
    <property type="protein sequence ID" value="TNN17754.1"/>
    <property type="molecule type" value="Genomic_DNA"/>
</dbReference>
<protein>
    <submittedName>
        <fullName evidence="1">Uncharacterized protein</fullName>
    </submittedName>
</protein>
<sequence>MQPLTNQPGFAFPLTRRCQLGQYTSMISERAHEEGVFGHSSVPLPRILGTEPAEGNARLFSSVDS</sequence>
<accession>A0A4Z2DMH2</accession>
<dbReference type="OrthoDB" id="6272382at2759"/>
<dbReference type="AlphaFoldDB" id="A0A4Z2DMH2"/>
<keyword evidence="2" id="KW-1185">Reference proteome</keyword>
<comment type="caution">
    <text evidence="1">The sequence shown here is derived from an EMBL/GenBank/DDBJ whole genome shotgun (WGS) entry which is preliminary data.</text>
</comment>
<evidence type="ECO:0000313" key="1">
    <source>
        <dbReference type="EMBL" id="TNN17754.1"/>
    </source>
</evidence>
<gene>
    <name evidence="1" type="ORF">EWB00_010825</name>
</gene>
<evidence type="ECO:0000313" key="2">
    <source>
        <dbReference type="Proteomes" id="UP000311919"/>
    </source>
</evidence>
<name>A0A4Z2DMH2_SCHJA</name>